<dbReference type="InterPro" id="IPR003688">
    <property type="entry name" value="TraG/VirD4"/>
</dbReference>
<dbReference type="InterPro" id="IPR027417">
    <property type="entry name" value="P-loop_NTPase"/>
</dbReference>
<dbReference type="PANTHER" id="PTHR37937:SF1">
    <property type="entry name" value="CONJUGATIVE TRANSFER: DNA TRANSPORT"/>
    <property type="match status" value="1"/>
</dbReference>
<keyword evidence="4" id="KW-0812">Transmembrane</keyword>
<evidence type="ECO:0000313" key="7">
    <source>
        <dbReference type="EMBL" id="KWF37394.1"/>
    </source>
</evidence>
<keyword evidence="6" id="KW-0472">Membrane</keyword>
<gene>
    <name evidence="7" type="ORF">WT56_34195</name>
</gene>
<comment type="caution">
    <text evidence="7">The sequence shown here is derived from an EMBL/GenBank/DDBJ whole genome shotgun (WGS) entry which is preliminary data.</text>
</comment>
<organism evidence="7 8">
    <name type="scientific">Burkholderia pseudomultivorans</name>
    <dbReference type="NCBI Taxonomy" id="1207504"/>
    <lineage>
        <taxon>Bacteria</taxon>
        <taxon>Pseudomonadati</taxon>
        <taxon>Pseudomonadota</taxon>
        <taxon>Betaproteobacteria</taxon>
        <taxon>Burkholderiales</taxon>
        <taxon>Burkholderiaceae</taxon>
        <taxon>Burkholderia</taxon>
        <taxon>Burkholderia cepacia complex</taxon>
    </lineage>
</organism>
<reference evidence="7 8" key="1">
    <citation type="submission" date="2015-11" db="EMBL/GenBank/DDBJ databases">
        <title>Expanding the genomic diversity of Burkholderia species for the development of highly accurate diagnostics.</title>
        <authorList>
            <person name="Sahl J."/>
            <person name="Keim P."/>
            <person name="Wagner D."/>
        </authorList>
    </citation>
    <scope>NUCLEOTIDE SEQUENCE [LARGE SCALE GENOMIC DNA]</scope>
    <source>
        <strain evidence="7 8">MSMB368WGS</strain>
    </source>
</reference>
<evidence type="ECO:0000256" key="3">
    <source>
        <dbReference type="ARBA" id="ARBA00022475"/>
    </source>
</evidence>
<dbReference type="EMBL" id="LPJR01000002">
    <property type="protein sequence ID" value="KWF37394.1"/>
    <property type="molecule type" value="Genomic_DNA"/>
</dbReference>
<dbReference type="Pfam" id="PF02534">
    <property type="entry name" value="T4SS-DNA_transf"/>
    <property type="match status" value="1"/>
</dbReference>
<dbReference type="InterPro" id="IPR051539">
    <property type="entry name" value="T4SS-coupling_protein"/>
</dbReference>
<dbReference type="GO" id="GO:0005886">
    <property type="term" value="C:plasma membrane"/>
    <property type="evidence" value="ECO:0007669"/>
    <property type="project" value="UniProtKB-SubCell"/>
</dbReference>
<evidence type="ECO:0008006" key="9">
    <source>
        <dbReference type="Google" id="ProtNLM"/>
    </source>
</evidence>
<evidence type="ECO:0000256" key="6">
    <source>
        <dbReference type="ARBA" id="ARBA00023136"/>
    </source>
</evidence>
<protein>
    <recommendedName>
        <fullName evidence="9">Type IV secretion system protein VirD4</fullName>
    </recommendedName>
</protein>
<dbReference type="RefSeq" id="WP_060239146.1">
    <property type="nucleotide sequence ID" value="NZ_LPJR01000002.1"/>
</dbReference>
<accession>A0A132EMK0</accession>
<comment type="subcellular location">
    <subcellularLocation>
        <location evidence="1">Cell membrane</location>
        <topology evidence="1">Multi-pass membrane protein</topology>
    </subcellularLocation>
</comment>
<evidence type="ECO:0000256" key="4">
    <source>
        <dbReference type="ARBA" id="ARBA00022692"/>
    </source>
</evidence>
<dbReference type="OrthoDB" id="9759295at2"/>
<keyword evidence="3" id="KW-1003">Cell membrane</keyword>
<dbReference type="Gene3D" id="3.40.50.300">
    <property type="entry name" value="P-loop containing nucleotide triphosphate hydrolases"/>
    <property type="match status" value="1"/>
</dbReference>
<evidence type="ECO:0000256" key="2">
    <source>
        <dbReference type="ARBA" id="ARBA00008806"/>
    </source>
</evidence>
<keyword evidence="5" id="KW-1133">Transmembrane helix</keyword>
<evidence type="ECO:0000313" key="8">
    <source>
        <dbReference type="Proteomes" id="UP000062912"/>
    </source>
</evidence>
<evidence type="ECO:0000256" key="1">
    <source>
        <dbReference type="ARBA" id="ARBA00004651"/>
    </source>
</evidence>
<name>A0A132EMK0_9BURK</name>
<evidence type="ECO:0000256" key="5">
    <source>
        <dbReference type="ARBA" id="ARBA00022989"/>
    </source>
</evidence>
<comment type="similarity">
    <text evidence="2">Belongs to the VirD4/TraG family.</text>
</comment>
<dbReference type="CDD" id="cd01127">
    <property type="entry name" value="TrwB_TraG_TraD_VirD4"/>
    <property type="match status" value="1"/>
</dbReference>
<dbReference type="SUPFAM" id="SSF52540">
    <property type="entry name" value="P-loop containing nucleoside triphosphate hydrolases"/>
    <property type="match status" value="1"/>
</dbReference>
<sequence>MSARQHPGVIIGKHPKLGYLTLRGQQFVALAAPPGSGKGVGIVIPNLLTFPDSTVTIDLKLENFKYTSLFRQRHGQDVFLFAPFSERGQTHRWNVFDSVKKRPARFRVAECRSIGQTFWPARVDPKSKFWNDAARNLFIGLALFLLETPDLPCTMGEILRQRSGKGKPVKEYIAGILKDRAEAGRLPVLSPQCRDALQRFLSQPDNTIGNTLSTFDGPMQIFDDPFVDAATSASDFDLADVRKRRMSIYFGIQPDMLEDAGELINLFFSDLLRRNMREQSADNPELKYQCLILADEIAAAGRIPLLASATAFIRSYDLRLFSIFQSTSQLEDDKLYGKQGTRAFMTNHVAQILYPPTDQDDAETYERTLGYFTMVSKGKGRSTGKTTTRSVNESDQKRALMMAQELRELDKNLQIITLQSCKPILCEKAFFYKDPLFIDRLKALSPSLAALGKKMPTQAQLEEAALEKGELSAEVPIIDIEAHYAAMVNAAAASAAAEAAKGAELVPVGVDELAVLQAADIANQGEIVAALCQLMPSFKEVMAAVDSQGQRNQNEEATV</sequence>
<proteinExistence type="inferred from homology"/>
<dbReference type="AlphaFoldDB" id="A0A132EMK0"/>
<dbReference type="Proteomes" id="UP000062912">
    <property type="component" value="Unassembled WGS sequence"/>
</dbReference>
<dbReference type="PANTHER" id="PTHR37937">
    <property type="entry name" value="CONJUGATIVE TRANSFER: DNA TRANSPORT"/>
    <property type="match status" value="1"/>
</dbReference>